<comment type="caution">
    <text evidence="5">The sequence shown here is derived from an EMBL/GenBank/DDBJ whole genome shotgun (WGS) entry which is preliminary data.</text>
</comment>
<evidence type="ECO:0000256" key="1">
    <source>
        <dbReference type="PROSITE-ProRule" id="PRU00175"/>
    </source>
</evidence>
<dbReference type="GO" id="GO:0008270">
    <property type="term" value="F:zinc ion binding"/>
    <property type="evidence" value="ECO:0007669"/>
    <property type="project" value="UniProtKB-KW"/>
</dbReference>
<feature type="region of interest" description="Disordered" evidence="2">
    <location>
        <begin position="990"/>
        <end position="1012"/>
    </location>
</feature>
<evidence type="ECO:0000313" key="5">
    <source>
        <dbReference type="EMBL" id="CAI6339809.1"/>
    </source>
</evidence>
<dbReference type="PROSITE" id="PS50089">
    <property type="entry name" value="ZF_RING_2"/>
    <property type="match status" value="1"/>
</dbReference>
<dbReference type="InterPro" id="IPR049046">
    <property type="entry name" value="Beta-AFase-like_GH127_middle"/>
</dbReference>
<keyword evidence="3" id="KW-0732">Signal</keyword>
<dbReference type="AlphaFoldDB" id="A0A9W4UQX3"/>
<organism evidence="5 6">
    <name type="scientific">Periconia digitata</name>
    <dbReference type="NCBI Taxonomy" id="1303443"/>
    <lineage>
        <taxon>Eukaryota</taxon>
        <taxon>Fungi</taxon>
        <taxon>Dikarya</taxon>
        <taxon>Ascomycota</taxon>
        <taxon>Pezizomycotina</taxon>
        <taxon>Dothideomycetes</taxon>
        <taxon>Pleosporomycetidae</taxon>
        <taxon>Pleosporales</taxon>
        <taxon>Massarineae</taxon>
        <taxon>Periconiaceae</taxon>
        <taxon>Periconia</taxon>
    </lineage>
</organism>
<evidence type="ECO:0000256" key="3">
    <source>
        <dbReference type="SAM" id="SignalP"/>
    </source>
</evidence>
<dbReference type="Pfam" id="PF07944">
    <property type="entry name" value="Beta-AFase-like_GH127_cat"/>
    <property type="match status" value="1"/>
</dbReference>
<keyword evidence="6" id="KW-1185">Reference proteome</keyword>
<dbReference type="SMART" id="SM00184">
    <property type="entry name" value="RING"/>
    <property type="match status" value="1"/>
</dbReference>
<dbReference type="InterPro" id="IPR013083">
    <property type="entry name" value="Znf_RING/FYVE/PHD"/>
</dbReference>
<dbReference type="InterPro" id="IPR012878">
    <property type="entry name" value="Beta-AFase-like_GH127_cat"/>
</dbReference>
<feature type="signal peptide" evidence="3">
    <location>
        <begin position="1"/>
        <end position="22"/>
    </location>
</feature>
<feature type="chain" id="PRO_5040992385" description="RING-type domain-containing protein" evidence="3">
    <location>
        <begin position="23"/>
        <end position="1012"/>
    </location>
</feature>
<dbReference type="EMBL" id="CAOQHR010000009">
    <property type="protein sequence ID" value="CAI6339809.1"/>
    <property type="molecule type" value="Genomic_DNA"/>
</dbReference>
<dbReference type="InterPro" id="IPR008928">
    <property type="entry name" value="6-hairpin_glycosidase_sf"/>
</dbReference>
<name>A0A9W4UQX3_9PLEO</name>
<dbReference type="Proteomes" id="UP001152607">
    <property type="component" value="Unassembled WGS sequence"/>
</dbReference>
<dbReference type="InterPro" id="IPR001841">
    <property type="entry name" value="Znf_RING"/>
</dbReference>
<dbReference type="SUPFAM" id="SSF57850">
    <property type="entry name" value="RING/U-box"/>
    <property type="match status" value="1"/>
</dbReference>
<dbReference type="Gene3D" id="3.30.40.10">
    <property type="entry name" value="Zinc/RING finger domain, C3HC4 (zinc finger)"/>
    <property type="match status" value="1"/>
</dbReference>
<dbReference type="PANTHER" id="PTHR31151">
    <property type="entry name" value="PROLINE-TRNA LIGASE (DUF1680)"/>
    <property type="match status" value="1"/>
</dbReference>
<feature type="domain" description="RING-type" evidence="4">
    <location>
        <begin position="890"/>
        <end position="934"/>
    </location>
</feature>
<accession>A0A9W4UQX3</accession>
<feature type="compositionally biased region" description="Polar residues" evidence="2">
    <location>
        <begin position="991"/>
        <end position="1004"/>
    </location>
</feature>
<evidence type="ECO:0000259" key="4">
    <source>
        <dbReference type="PROSITE" id="PS50089"/>
    </source>
</evidence>
<keyword evidence="1" id="KW-0479">Metal-binding</keyword>
<sequence>MIFKESLCRVVLALNVVGTVVGHSNDEGPGSTAPVRPFRLDQVQLGDGLFQEKRDRIKSFIERYDERRFLVLFNNVAGRPNPEGVLPPGGWEEGGLLSGHWTGHYMSALSQAYAERKEKAFKTKLDWMVKELAACQEAYTTDKAPTHPGYLGALPEDTVLRAGPPRFAVYGSNFTTNTWAPWYTQHKIVRGLLNAYYNTNNTQALDVAVTMAEWAYLALTIGDKNHPDYKGNLTRDDLNYMWDTYIAGEFGGANEVFAEIYALTDDERHLKTAQAFDNRESLFGASVANDDILVVAPGQQPGRKRAARLHANTHVPQFLGYMRVFEQSGDSEYFTSAKNFFDWLVPHREFASGGIGGIFPGSDTNPELFQNRDNIANAIGGDGAETCTTYNTLKLARNLFLHEHNATYMDHYERGLLNMITGSRADTDSVEDPQLTYFQPLRPGSNRDYGNTGTCCGGSGMESHTKYQETIYFRSADESALWVNLYVPSTLDWSEKSFAVNQETKFPRGDTSRLTITGEGQLDVKLRIPEWVRNGFTVTVNGEAQPTQDVQPSTYFSIDRVWSTGDVIEVAMPKSIWTERALDRPDTQSLLWGPIVLQLVGTPSNGSIWELSLYKYLKLDGDYQRAALRRTGNTTTGDPLFTVGNTTLTARPYYISDNSPVSTYFRRVEPTVVFGGTDSGVPNRKRNDGLPKYDVPVAGITSPGSDGPSFLDLVWDQAPFATHTDFVDSVTSVADSFVSSGVYSAQEKDMIIDAALAAEQNMSIHSHTMSGHHTRRPPALGEPGEWPEWPALPAHMDPGRLNPARMNPTRMNSTQSTSASSSTLWGVPGQHAALAPQQASTTSYAGAARLNTQHSFVGGNHPFASQSGPQELPRQSSAESQSSDESEDACPICLSRVDDTNRYPTACGHKFHFTCLLKWVDRQPRRSSTCPLCRVRLQCPNGYQPAASMLRLVQHDMASHPIRHIGLLQLSLARAEGFIRGMPWTVRPAAPSNTSVSGNASNAPPRTDAHLD</sequence>
<evidence type="ECO:0000256" key="2">
    <source>
        <dbReference type="SAM" id="MobiDB-lite"/>
    </source>
</evidence>
<dbReference type="Pfam" id="PF13639">
    <property type="entry name" value="zf-RING_2"/>
    <property type="match status" value="1"/>
</dbReference>
<dbReference type="SUPFAM" id="SSF48208">
    <property type="entry name" value="Six-hairpin glycosidases"/>
    <property type="match status" value="1"/>
</dbReference>
<feature type="compositionally biased region" description="Low complexity" evidence="2">
    <location>
        <begin position="813"/>
        <end position="823"/>
    </location>
</feature>
<protein>
    <recommendedName>
        <fullName evidence="4">RING-type domain-containing protein</fullName>
    </recommendedName>
</protein>
<keyword evidence="1" id="KW-0862">Zinc</keyword>
<feature type="region of interest" description="Disordered" evidence="2">
    <location>
        <begin position="795"/>
        <end position="825"/>
    </location>
</feature>
<proteinExistence type="predicted"/>
<dbReference type="PANTHER" id="PTHR31151:SF0">
    <property type="entry name" value="PROLINE-TRNA LIGASE (DUF1680)"/>
    <property type="match status" value="1"/>
</dbReference>
<feature type="region of interest" description="Disordered" evidence="2">
    <location>
        <begin position="855"/>
        <end position="885"/>
    </location>
</feature>
<evidence type="ECO:0000313" key="6">
    <source>
        <dbReference type="Proteomes" id="UP001152607"/>
    </source>
</evidence>
<keyword evidence="1" id="KW-0863">Zinc-finger</keyword>
<dbReference type="Pfam" id="PF20736">
    <property type="entry name" value="Glyco_hydro127M"/>
    <property type="match status" value="1"/>
</dbReference>
<dbReference type="OrthoDB" id="5358475at2759"/>
<gene>
    <name evidence="5" type="ORF">PDIGIT_LOCUS12973</name>
</gene>
<reference evidence="5" key="1">
    <citation type="submission" date="2023-01" db="EMBL/GenBank/DDBJ databases">
        <authorList>
            <person name="Van Ghelder C."/>
            <person name="Rancurel C."/>
        </authorList>
    </citation>
    <scope>NUCLEOTIDE SEQUENCE</scope>
    <source>
        <strain evidence="5">CNCM I-4278</strain>
    </source>
</reference>
<dbReference type="GO" id="GO:0005975">
    <property type="term" value="P:carbohydrate metabolic process"/>
    <property type="evidence" value="ECO:0007669"/>
    <property type="project" value="InterPro"/>
</dbReference>